<sequence>MDTKANRNDITVLLSFFVITYEVINDILNTAKSLTKPLSTFEKTVSTKSQLINSERGFRKIIANPNISKTRRILVLGILEIEKWPFIIIK</sequence>
<reference evidence="2" key="1">
    <citation type="journal article" date="2019" name="Int. J. Syst. Evol. Microbiol.">
        <title>The Global Catalogue of Microorganisms (GCM) 10K type strain sequencing project: providing services to taxonomists for standard genome sequencing and annotation.</title>
        <authorList>
            <consortium name="The Broad Institute Genomics Platform"/>
            <consortium name="The Broad Institute Genome Sequencing Center for Infectious Disease"/>
            <person name="Wu L."/>
            <person name="Ma J."/>
        </authorList>
    </citation>
    <scope>NUCLEOTIDE SEQUENCE [LARGE SCALE GENOMIC DNA]</scope>
    <source>
        <strain evidence="2">CGMCC 1.15407</strain>
    </source>
</reference>
<evidence type="ECO:0000313" key="2">
    <source>
        <dbReference type="Proteomes" id="UP000647339"/>
    </source>
</evidence>
<evidence type="ECO:0000313" key="1">
    <source>
        <dbReference type="EMBL" id="GGF44248.1"/>
    </source>
</evidence>
<dbReference type="Proteomes" id="UP000647339">
    <property type="component" value="Unassembled WGS sequence"/>
</dbReference>
<proteinExistence type="predicted"/>
<accession>A0ABQ1V8J9</accession>
<keyword evidence="2" id="KW-1185">Reference proteome</keyword>
<comment type="caution">
    <text evidence="1">The sequence shown here is derived from an EMBL/GenBank/DDBJ whole genome shotgun (WGS) entry which is preliminary data.</text>
</comment>
<name>A0ABQ1V8J9_9BACT</name>
<organism evidence="1 2">
    <name type="scientific">Echinicola rosea</name>
    <dbReference type="NCBI Taxonomy" id="1807691"/>
    <lineage>
        <taxon>Bacteria</taxon>
        <taxon>Pseudomonadati</taxon>
        <taxon>Bacteroidota</taxon>
        <taxon>Cytophagia</taxon>
        <taxon>Cytophagales</taxon>
        <taxon>Cyclobacteriaceae</taxon>
        <taxon>Echinicola</taxon>
    </lineage>
</organism>
<evidence type="ECO:0008006" key="3">
    <source>
        <dbReference type="Google" id="ProtNLM"/>
    </source>
</evidence>
<gene>
    <name evidence="1" type="ORF">GCM10011339_35930</name>
</gene>
<protein>
    <recommendedName>
        <fullName evidence="3">Transposase</fullName>
    </recommendedName>
</protein>
<dbReference type="EMBL" id="BMIU01000021">
    <property type="protein sequence ID" value="GGF44248.1"/>
    <property type="molecule type" value="Genomic_DNA"/>
</dbReference>